<keyword evidence="1" id="KW-0812">Transmembrane</keyword>
<evidence type="ECO:0000313" key="2">
    <source>
        <dbReference type="EMBL" id="KAK9519226.1"/>
    </source>
</evidence>
<comment type="caution">
    <text evidence="2">The sequence shown here is derived from an EMBL/GenBank/DDBJ whole genome shotgun (WGS) entry which is preliminary data.</text>
</comment>
<feature type="transmembrane region" description="Helical" evidence="1">
    <location>
        <begin position="55"/>
        <end position="83"/>
    </location>
</feature>
<accession>A0AAW1E9T5</accession>
<evidence type="ECO:0000256" key="1">
    <source>
        <dbReference type="SAM" id="Phobius"/>
    </source>
</evidence>
<dbReference type="EMBL" id="JBCEZU010000434">
    <property type="protein sequence ID" value="KAK9519226.1"/>
    <property type="molecule type" value="Genomic_DNA"/>
</dbReference>
<evidence type="ECO:0000313" key="3">
    <source>
        <dbReference type="Proteomes" id="UP001488805"/>
    </source>
</evidence>
<keyword evidence="1" id="KW-1133">Transmembrane helix</keyword>
<name>A0AAW1E9T5_ZOAVI</name>
<proteinExistence type="predicted"/>
<organism evidence="2 3">
    <name type="scientific">Zoarces viviparus</name>
    <name type="common">Viviparous eelpout</name>
    <name type="synonym">Blennius viviparus</name>
    <dbReference type="NCBI Taxonomy" id="48416"/>
    <lineage>
        <taxon>Eukaryota</taxon>
        <taxon>Metazoa</taxon>
        <taxon>Chordata</taxon>
        <taxon>Craniata</taxon>
        <taxon>Vertebrata</taxon>
        <taxon>Euteleostomi</taxon>
        <taxon>Actinopterygii</taxon>
        <taxon>Neopterygii</taxon>
        <taxon>Teleostei</taxon>
        <taxon>Neoteleostei</taxon>
        <taxon>Acanthomorphata</taxon>
        <taxon>Eupercaria</taxon>
        <taxon>Perciformes</taxon>
        <taxon>Cottioidei</taxon>
        <taxon>Zoarcales</taxon>
        <taxon>Zoarcidae</taxon>
        <taxon>Zoarcinae</taxon>
        <taxon>Zoarces</taxon>
    </lineage>
</organism>
<sequence>MDYIKEHRAISTTSIRVCIMERHQAGQKDALVEVGVEKDCLEAAHRPKGSHCCRCLNCAVALSAVMALVIVALVTGFILHFFIFTKASCNQDSSPSMAREKFNITCDEKKRDEKKGWAIFTVNKTGDYFIYGEVKNANREELTLTQSLENQGSVPIQKIEREQDSVFIFSNKVELISGTRISIDLMPTDPGSCYFLFYEL</sequence>
<gene>
    <name evidence="2" type="ORF">VZT92_021967</name>
</gene>
<reference evidence="2 3" key="1">
    <citation type="journal article" date="2024" name="Genome Biol. Evol.">
        <title>Chromosome-level genome assembly of the viviparous eelpout Zoarces viviparus.</title>
        <authorList>
            <person name="Fuhrmann N."/>
            <person name="Brasseur M.V."/>
            <person name="Bakowski C.E."/>
            <person name="Podsiadlowski L."/>
            <person name="Prost S."/>
            <person name="Krehenwinkel H."/>
            <person name="Mayer C."/>
        </authorList>
    </citation>
    <scope>NUCLEOTIDE SEQUENCE [LARGE SCALE GENOMIC DNA]</scope>
    <source>
        <strain evidence="2">NO-MEL_2022_Ind0_liver</strain>
    </source>
</reference>
<dbReference type="Proteomes" id="UP001488805">
    <property type="component" value="Unassembled WGS sequence"/>
</dbReference>
<keyword evidence="3" id="KW-1185">Reference proteome</keyword>
<dbReference type="AlphaFoldDB" id="A0AAW1E9T5"/>
<keyword evidence="1" id="KW-0472">Membrane</keyword>
<protein>
    <submittedName>
        <fullName evidence="2">Uncharacterized protein</fullName>
    </submittedName>
</protein>